<gene>
    <name evidence="4" type="ORF">B7G68_18250</name>
</gene>
<dbReference type="SMART" id="SM01027">
    <property type="entry name" value="Beta-Casp"/>
    <property type="match status" value="1"/>
</dbReference>
<dbReference type="InterPro" id="IPR050698">
    <property type="entry name" value="MBL"/>
</dbReference>
<dbReference type="Pfam" id="PF00753">
    <property type="entry name" value="Lactamase_B"/>
    <property type="match status" value="1"/>
</dbReference>
<dbReference type="InterPro" id="IPR001279">
    <property type="entry name" value="Metallo-B-lactamas"/>
</dbReference>
<dbReference type="InterPro" id="IPR022712">
    <property type="entry name" value="Beta_Casp"/>
</dbReference>
<accession>A0ABN5IZL2</accession>
<dbReference type="SMART" id="SM00849">
    <property type="entry name" value="Lactamase_B"/>
    <property type="match status" value="1"/>
</dbReference>
<evidence type="ECO:0000256" key="1">
    <source>
        <dbReference type="ARBA" id="ARBA00022801"/>
    </source>
</evidence>
<sequence>MTPTLTFHGAAGCVTGFCARLVTEHATVLIDCGMFQGSKTLKALNYQPFPFEVGKVDAVLLTHAHIDHSGLLPKLMLAGFEGPIYATAATRDLAAVMLVDAGGIQENEVESLNRRNQRRGVPPVEPIYTAEDGKAVAAQFHKVKLGEPVTIAEGVTATYWPAGHMLGAASIAVEVGPPGQTQTLLFSGDLGPGGSPFVDDPDAPVGVHHLIIESTYGDRERTGFDSAARRQQLAEEVRAAREAGGPLLIPAFAVERSQELLVDLLDLMESGEVPKGDIFLDSPLAIEATKVFQARGWKPGAQTNPFEALKPSNHLRFLSSPGESDGLDRLSGWHIILAASGMCDAGRVRKHLKRLLWRKEATVLLCGYQATGTLGRLLAEGAPRVSIRGDEVRVRARIRQLDAYSGHADAKGLVAWAKARNPVAGSVFIAHGEPDAAQGLKRRLAEAGFAEDRLLVPALDETFLVGAGPATLADQAPPRLPPRAAGSLDWHNQRAAFQLALGEALKAAPDDADRERMLHVLRAALDAYRG</sequence>
<evidence type="ECO:0000259" key="3">
    <source>
        <dbReference type="SMART" id="SM01027"/>
    </source>
</evidence>
<dbReference type="InterPro" id="IPR011108">
    <property type="entry name" value="RMMBL"/>
</dbReference>
<dbReference type="CDD" id="cd16295">
    <property type="entry name" value="TTHA0252-CPSF-like_MBL-fold"/>
    <property type="match status" value="1"/>
</dbReference>
<dbReference type="Pfam" id="PF07521">
    <property type="entry name" value="RMMBL"/>
    <property type="match status" value="1"/>
</dbReference>
<dbReference type="Gene3D" id="3.40.50.10890">
    <property type="match status" value="1"/>
</dbReference>
<dbReference type="Pfam" id="PF10996">
    <property type="entry name" value="Beta-Casp"/>
    <property type="match status" value="1"/>
</dbReference>
<dbReference type="PANTHER" id="PTHR11203">
    <property type="entry name" value="CLEAVAGE AND POLYADENYLATION SPECIFICITY FACTOR FAMILY MEMBER"/>
    <property type="match status" value="1"/>
</dbReference>
<organism evidence="4 5">
    <name type="scientific">Caulobacter segnis</name>
    <dbReference type="NCBI Taxonomy" id="88688"/>
    <lineage>
        <taxon>Bacteria</taxon>
        <taxon>Pseudomonadati</taxon>
        <taxon>Pseudomonadota</taxon>
        <taxon>Alphaproteobacteria</taxon>
        <taxon>Caulobacterales</taxon>
        <taxon>Caulobacteraceae</taxon>
        <taxon>Caulobacter</taxon>
    </lineage>
</organism>
<dbReference type="SUPFAM" id="SSF56281">
    <property type="entry name" value="Metallo-hydrolase/oxidoreductase"/>
    <property type="match status" value="1"/>
</dbReference>
<keyword evidence="1" id="KW-0378">Hydrolase</keyword>
<feature type="domain" description="Beta-Casp" evidence="3">
    <location>
        <begin position="257"/>
        <end position="378"/>
    </location>
</feature>
<name>A0ABN5IZL2_9CAUL</name>
<evidence type="ECO:0000313" key="5">
    <source>
        <dbReference type="Proteomes" id="UP000240527"/>
    </source>
</evidence>
<dbReference type="RefSeq" id="WP_106907330.1">
    <property type="nucleotide sequence ID" value="NZ_CP027850.1"/>
</dbReference>
<proteinExistence type="predicted"/>
<dbReference type="Gene3D" id="3.60.15.10">
    <property type="entry name" value="Ribonuclease Z/Hydroxyacylglutathione hydrolase-like"/>
    <property type="match status" value="1"/>
</dbReference>
<dbReference type="Proteomes" id="UP000240527">
    <property type="component" value="Chromosome"/>
</dbReference>
<keyword evidence="5" id="KW-1185">Reference proteome</keyword>
<feature type="domain" description="Metallo-beta-lactamase" evidence="2">
    <location>
        <begin position="15"/>
        <end position="241"/>
    </location>
</feature>
<dbReference type="EMBL" id="CP027850">
    <property type="protein sequence ID" value="AVQ04534.1"/>
    <property type="molecule type" value="Genomic_DNA"/>
</dbReference>
<evidence type="ECO:0000259" key="2">
    <source>
        <dbReference type="SMART" id="SM00849"/>
    </source>
</evidence>
<reference evidence="4 5" key="1">
    <citation type="journal article" date="2015" name="Biotechnol. Bioeng.">
        <title>Genome sequence and phenotypic characterization of Caulobacter segnis.</title>
        <authorList>
            <person name="Patel S."/>
            <person name="Fletcher B."/>
            <person name="Scott D.C."/>
            <person name="Ely B."/>
        </authorList>
    </citation>
    <scope>NUCLEOTIDE SEQUENCE [LARGE SCALE GENOMIC DNA]</scope>
    <source>
        <strain evidence="4 5">TK0059</strain>
    </source>
</reference>
<evidence type="ECO:0000313" key="4">
    <source>
        <dbReference type="EMBL" id="AVQ04534.1"/>
    </source>
</evidence>
<protein>
    <submittedName>
        <fullName evidence="4">MBL fold metallo-hydrolase</fullName>
    </submittedName>
</protein>
<dbReference type="InterPro" id="IPR036866">
    <property type="entry name" value="RibonucZ/Hydroxyglut_hydro"/>
</dbReference>
<dbReference type="PANTHER" id="PTHR11203:SF37">
    <property type="entry name" value="INTEGRATOR COMPLEX SUBUNIT 11"/>
    <property type="match status" value="1"/>
</dbReference>